<evidence type="ECO:0000256" key="13">
    <source>
        <dbReference type="ARBA" id="ARBA00023136"/>
    </source>
</evidence>
<dbReference type="InterPro" id="IPR029035">
    <property type="entry name" value="DHS-like_NAD/FAD-binding_dom"/>
</dbReference>
<dbReference type="SUPFAM" id="SSF52467">
    <property type="entry name" value="DHS-like NAD/FAD-binding domain"/>
    <property type="match status" value="1"/>
</dbReference>
<proteinExistence type="inferred from homology"/>
<evidence type="ECO:0000256" key="14">
    <source>
        <dbReference type="ARBA" id="ARBA00048202"/>
    </source>
</evidence>
<dbReference type="EMBL" id="FOXC01000010">
    <property type="protein sequence ID" value="SFP22585.1"/>
    <property type="molecule type" value="Genomic_DNA"/>
</dbReference>
<feature type="transmembrane region" description="Helical" evidence="16">
    <location>
        <begin position="33"/>
        <end position="51"/>
    </location>
</feature>
<evidence type="ECO:0000256" key="15">
    <source>
        <dbReference type="PIRNR" id="PIRNR000204"/>
    </source>
</evidence>
<dbReference type="GO" id="GO:0005886">
    <property type="term" value="C:plasma membrane"/>
    <property type="evidence" value="ECO:0007669"/>
    <property type="project" value="UniProtKB-SubCell"/>
</dbReference>
<dbReference type="EC" id="7.1.1.1" evidence="4 15"/>
<feature type="transmembrane region" description="Helical" evidence="16">
    <location>
        <begin position="57"/>
        <end position="79"/>
    </location>
</feature>
<organism evidence="19 20">
    <name type="scientific">Halolactibacillus halophilus</name>
    <dbReference type="NCBI Taxonomy" id="306540"/>
    <lineage>
        <taxon>Bacteria</taxon>
        <taxon>Bacillati</taxon>
        <taxon>Bacillota</taxon>
        <taxon>Bacilli</taxon>
        <taxon>Bacillales</taxon>
        <taxon>Bacillaceae</taxon>
        <taxon>Halolactibacillus</taxon>
    </lineage>
</organism>
<evidence type="ECO:0000313" key="20">
    <source>
        <dbReference type="Proteomes" id="UP000242243"/>
    </source>
</evidence>
<dbReference type="Proteomes" id="UP000242243">
    <property type="component" value="Unassembled WGS sequence"/>
</dbReference>
<feature type="transmembrane region" description="Helical" evidence="16">
    <location>
        <begin position="191"/>
        <end position="212"/>
    </location>
</feature>
<dbReference type="PANTHER" id="PTHR44758">
    <property type="entry name" value="NAD(P) TRANSHYDROGENASE SUBUNIT BETA"/>
    <property type="match status" value="1"/>
</dbReference>
<comment type="function">
    <text evidence="1 15">The transhydrogenation between NADH and NADP is coupled to respiration and ATP hydrolysis and functions as a proton pump across the membrane.</text>
</comment>
<reference evidence="19 20" key="1">
    <citation type="submission" date="2016-10" db="EMBL/GenBank/DDBJ databases">
        <authorList>
            <person name="de Groot N.N."/>
        </authorList>
    </citation>
    <scope>NUCLEOTIDE SEQUENCE [LARGE SCALE GENOMIC DNA]</scope>
    <source>
        <strain evidence="19 20">DSM 17073</strain>
    </source>
</reference>
<evidence type="ECO:0000256" key="4">
    <source>
        <dbReference type="ARBA" id="ARBA00012943"/>
    </source>
</evidence>
<feature type="transmembrane region" description="Helical" evidence="16">
    <location>
        <begin position="163"/>
        <end position="179"/>
    </location>
</feature>
<feature type="transmembrane region" description="Helical" evidence="16">
    <location>
        <begin position="86"/>
        <end position="103"/>
    </location>
</feature>
<keyword evidence="8 16" id="KW-0812">Transmembrane</keyword>
<keyword evidence="12 15" id="KW-0520">NAD</keyword>
<evidence type="ECO:0000256" key="11">
    <source>
        <dbReference type="ARBA" id="ARBA00022989"/>
    </source>
</evidence>
<evidence type="ECO:0000256" key="12">
    <source>
        <dbReference type="ARBA" id="ARBA00023027"/>
    </source>
</evidence>
<dbReference type="OrthoDB" id="9763786at2"/>
<keyword evidence="21" id="KW-1185">Reference proteome</keyword>
<dbReference type="Gene3D" id="3.40.50.1220">
    <property type="entry name" value="TPP-binding domain"/>
    <property type="match status" value="1"/>
</dbReference>
<evidence type="ECO:0000259" key="17">
    <source>
        <dbReference type="Pfam" id="PF02233"/>
    </source>
</evidence>
<dbReference type="RefSeq" id="WP_089831118.1">
    <property type="nucleotide sequence ID" value="NZ_BJWI01000009.1"/>
</dbReference>
<dbReference type="FunFam" id="3.40.50.1220:FF:000002">
    <property type="entry name" value="NAD(P) transhydrogenase subunit beta"/>
    <property type="match status" value="1"/>
</dbReference>
<comment type="subcellular location">
    <subcellularLocation>
        <location evidence="2">Cell inner membrane</location>
        <topology evidence="2">Multi-pass membrane protein</topology>
    </subcellularLocation>
</comment>
<dbReference type="PANTHER" id="PTHR44758:SF1">
    <property type="entry name" value="NAD(P) TRANSHYDROGENASE SUBUNIT BETA"/>
    <property type="match status" value="1"/>
</dbReference>
<evidence type="ECO:0000256" key="10">
    <source>
        <dbReference type="ARBA" id="ARBA00022967"/>
    </source>
</evidence>
<keyword evidence="13 15" id="KW-0472">Membrane</keyword>
<reference evidence="18 21" key="2">
    <citation type="submission" date="2019-07" db="EMBL/GenBank/DDBJ databases">
        <title>Whole genome shotgun sequence of Halolactibacillus halophilus NBRC 100868.</title>
        <authorList>
            <person name="Hosoyama A."/>
            <person name="Uohara A."/>
            <person name="Ohji S."/>
            <person name="Ichikawa N."/>
        </authorList>
    </citation>
    <scope>NUCLEOTIDE SEQUENCE [LARGE SCALE GENOMIC DNA]</scope>
    <source>
        <strain evidence="18 21">NBRC 100868</strain>
    </source>
</reference>
<feature type="transmembrane region" description="Helical" evidence="16">
    <location>
        <begin position="6"/>
        <end position="24"/>
    </location>
</feature>
<name>A0A1I5NLA2_9BACI</name>
<dbReference type="InterPro" id="IPR034300">
    <property type="entry name" value="PNTB-like"/>
</dbReference>
<evidence type="ECO:0000256" key="7">
    <source>
        <dbReference type="ARBA" id="ARBA00022519"/>
    </source>
</evidence>
<evidence type="ECO:0000256" key="8">
    <source>
        <dbReference type="ARBA" id="ARBA00022692"/>
    </source>
</evidence>
<comment type="catalytic activity">
    <reaction evidence="14 15">
        <text>NAD(+) + NADPH + H(+)(in) = NADH + NADP(+) + H(+)(out)</text>
        <dbReference type="Rhea" id="RHEA:47992"/>
        <dbReference type="ChEBI" id="CHEBI:15378"/>
        <dbReference type="ChEBI" id="CHEBI:57540"/>
        <dbReference type="ChEBI" id="CHEBI:57783"/>
        <dbReference type="ChEBI" id="CHEBI:57945"/>
        <dbReference type="ChEBI" id="CHEBI:58349"/>
        <dbReference type="EC" id="7.1.1.1"/>
    </reaction>
</comment>
<keyword evidence="6 15" id="KW-1003">Cell membrane</keyword>
<keyword evidence="11 16" id="KW-1133">Transmembrane helix</keyword>
<keyword evidence="9 15" id="KW-0521">NADP</keyword>
<evidence type="ECO:0000256" key="6">
    <source>
        <dbReference type="ARBA" id="ARBA00022475"/>
    </source>
</evidence>
<evidence type="ECO:0000256" key="2">
    <source>
        <dbReference type="ARBA" id="ARBA00004429"/>
    </source>
</evidence>
<comment type="similarity">
    <text evidence="3 15">Belongs to the PNT beta subunit family.</text>
</comment>
<dbReference type="GO" id="GO:0050661">
    <property type="term" value="F:NADP binding"/>
    <property type="evidence" value="ECO:0007669"/>
    <property type="project" value="InterPro"/>
</dbReference>
<dbReference type="InterPro" id="IPR012136">
    <property type="entry name" value="NADH_DH_b"/>
</dbReference>
<gene>
    <name evidence="18" type="primary">pntB</name>
    <name evidence="18" type="ORF">HHA03_09010</name>
    <name evidence="19" type="ORF">SAMN05421839_11011</name>
</gene>
<dbReference type="AlphaFoldDB" id="A0A1I5NLA2"/>
<evidence type="ECO:0000256" key="1">
    <source>
        <dbReference type="ARBA" id="ARBA00003943"/>
    </source>
</evidence>
<evidence type="ECO:0000313" key="19">
    <source>
        <dbReference type="EMBL" id="SFP22585.1"/>
    </source>
</evidence>
<dbReference type="Pfam" id="PF02233">
    <property type="entry name" value="PNTB"/>
    <property type="match status" value="1"/>
</dbReference>
<dbReference type="STRING" id="306540.SAMN05421839_11011"/>
<protein>
    <recommendedName>
        <fullName evidence="5 15">NAD(P) transhydrogenase subunit beta</fullName>
        <ecNumber evidence="4 15">7.1.1.1</ecNumber>
    </recommendedName>
    <alternativeName>
        <fullName evidence="15">Nicotinamide nucleotide transhydrogenase subunit beta</fullName>
    </alternativeName>
</protein>
<evidence type="ECO:0000313" key="21">
    <source>
        <dbReference type="Proteomes" id="UP000321547"/>
    </source>
</evidence>
<sequence>MSEAIINGLYIISAIFFVFGLKMLGKADQARKGNLVSAVGMLIAIVTALVSQSVLEWQWIAIGMIAGSIVGAMAARLVAMTAMPEMVAIFNGFGGAASLLVGWSEYHRYTVTNTYMDADVLSLLIIILTIVIGGATFTGSLVAWGKLSGKLPSKAIQYPGQQFVNVLLVALIIGSAALFGPLRESLSIDSYLLVIATILVACILGITFVIPIGGGDMPVVISLLNSFSGMAACAAGFVISNNVLIVAGALVGSSGIILTNIMCKSMNRKLTNVLFSGFGASKSSAGGGFQGEANPVSVEDAYLMLEAASNVLVVPGYGMAVAQAQHAIQELADQLEANGTEVNFAVHPVAGRMPGHMNVLLAEANVPYEQLKEMDDVNPNIENVDIAIVIGANDVVNPAARTDETSPIYGMPVIDVDKARTVIVMKRSMKPGFAGIDNPLFFNDNTRMLFGDAKKSTQGLVAEFKG</sequence>
<dbReference type="Proteomes" id="UP000321547">
    <property type="component" value="Unassembled WGS sequence"/>
</dbReference>
<evidence type="ECO:0000256" key="9">
    <source>
        <dbReference type="ARBA" id="ARBA00022857"/>
    </source>
</evidence>
<dbReference type="PIRSF" id="PIRSF000204">
    <property type="entry name" value="PNTB"/>
    <property type="match status" value="1"/>
</dbReference>
<feature type="transmembrane region" description="Helical" evidence="16">
    <location>
        <begin position="245"/>
        <end position="263"/>
    </location>
</feature>
<feature type="domain" description="NADP transhydrogenase beta-like" evidence="17">
    <location>
        <begin position="9"/>
        <end position="462"/>
    </location>
</feature>
<feature type="transmembrane region" description="Helical" evidence="16">
    <location>
        <begin position="123"/>
        <end position="143"/>
    </location>
</feature>
<evidence type="ECO:0000256" key="16">
    <source>
        <dbReference type="SAM" id="Phobius"/>
    </source>
</evidence>
<evidence type="ECO:0000256" key="3">
    <source>
        <dbReference type="ARBA" id="ARBA00007919"/>
    </source>
</evidence>
<evidence type="ECO:0000313" key="18">
    <source>
        <dbReference type="EMBL" id="GEM01369.1"/>
    </source>
</evidence>
<dbReference type="GO" id="GO:0008750">
    <property type="term" value="F:proton-translocating NAD(P)+ transhydrogenase activity"/>
    <property type="evidence" value="ECO:0007669"/>
    <property type="project" value="UniProtKB-EC"/>
</dbReference>
<feature type="transmembrane region" description="Helical" evidence="16">
    <location>
        <begin position="219"/>
        <end position="239"/>
    </location>
</feature>
<keyword evidence="7 15" id="KW-0997">Cell inner membrane</keyword>
<keyword evidence="10 15" id="KW-1278">Translocase</keyword>
<evidence type="ECO:0000256" key="5">
    <source>
        <dbReference type="ARBA" id="ARBA00014581"/>
    </source>
</evidence>
<accession>A0A1I5NLA2</accession>
<dbReference type="EMBL" id="BJWI01000009">
    <property type="protein sequence ID" value="GEM01369.1"/>
    <property type="molecule type" value="Genomic_DNA"/>
</dbReference>